<dbReference type="GO" id="GO:0005815">
    <property type="term" value="C:microtubule organizing center"/>
    <property type="evidence" value="ECO:0007669"/>
    <property type="project" value="TreeGrafter"/>
</dbReference>
<evidence type="ECO:0000259" key="3">
    <source>
        <dbReference type="Pfam" id="PF18289"/>
    </source>
</evidence>
<dbReference type="GeneID" id="110974586"/>
<reference evidence="5" key="1">
    <citation type="submission" date="2025-08" db="UniProtKB">
        <authorList>
            <consortium name="RefSeq"/>
        </authorList>
    </citation>
    <scope>IDENTIFICATION</scope>
</reference>
<dbReference type="RefSeq" id="XP_022082027.1">
    <property type="nucleotide sequence ID" value="XM_022226335.1"/>
</dbReference>
<accession>A0A8B7XPD4</accession>
<feature type="domain" description="CCDC81 HU" evidence="2">
    <location>
        <begin position="8"/>
        <end position="91"/>
    </location>
</feature>
<feature type="region of interest" description="Disordered" evidence="1">
    <location>
        <begin position="211"/>
        <end position="360"/>
    </location>
</feature>
<dbReference type="AlphaFoldDB" id="A0A8B7XPD4"/>
<dbReference type="InterPro" id="IPR026295">
    <property type="entry name" value="CCD81"/>
</dbReference>
<dbReference type="Proteomes" id="UP000694845">
    <property type="component" value="Unplaced"/>
</dbReference>
<dbReference type="InterPro" id="IPR040673">
    <property type="entry name" value="CCDC81_HU_dom_2"/>
</dbReference>
<organism evidence="4 5">
    <name type="scientific">Acanthaster planci</name>
    <name type="common">Crown-of-thorns starfish</name>
    <dbReference type="NCBI Taxonomy" id="133434"/>
    <lineage>
        <taxon>Eukaryota</taxon>
        <taxon>Metazoa</taxon>
        <taxon>Echinodermata</taxon>
        <taxon>Eleutherozoa</taxon>
        <taxon>Asterozoa</taxon>
        <taxon>Asteroidea</taxon>
        <taxon>Valvatacea</taxon>
        <taxon>Valvatida</taxon>
        <taxon>Acanthasteridae</taxon>
        <taxon>Acanthaster</taxon>
    </lineage>
</organism>
<gene>
    <name evidence="5" type="primary">LOC110974586</name>
</gene>
<dbReference type="PANTHER" id="PTHR14362:SF2">
    <property type="entry name" value="COILED-COIL DOMAIN-CONTAINING PROTEIN 81"/>
    <property type="match status" value="1"/>
</dbReference>
<dbReference type="Pfam" id="PF14908">
    <property type="entry name" value="HU-CCDC81_euk_1"/>
    <property type="match status" value="1"/>
</dbReference>
<dbReference type="OrthoDB" id="125906at2759"/>
<dbReference type="InterPro" id="IPR028034">
    <property type="entry name" value="HU-CCDC81"/>
</dbReference>
<proteinExistence type="predicted"/>
<dbReference type="OMA" id="QCEKYPR"/>
<feature type="compositionally biased region" description="Acidic residues" evidence="1">
    <location>
        <begin position="249"/>
        <end position="283"/>
    </location>
</feature>
<keyword evidence="4" id="KW-1185">Reference proteome</keyword>
<evidence type="ECO:0000313" key="4">
    <source>
        <dbReference type="Proteomes" id="UP000694845"/>
    </source>
</evidence>
<protein>
    <submittedName>
        <fullName evidence="5">Coiled-coil domain-containing protein 81-like isoform X2</fullName>
    </submittedName>
</protein>
<evidence type="ECO:0000259" key="2">
    <source>
        <dbReference type="Pfam" id="PF14908"/>
    </source>
</evidence>
<dbReference type="Pfam" id="PF18289">
    <property type="entry name" value="HU-CCDC81_euk_2"/>
    <property type="match status" value="1"/>
</dbReference>
<evidence type="ECO:0000256" key="1">
    <source>
        <dbReference type="SAM" id="MobiDB-lite"/>
    </source>
</evidence>
<dbReference type="PANTHER" id="PTHR14362">
    <property type="entry name" value="COILED-COIL DOMAIN-CONTAINING PROTEIN 81"/>
    <property type="match status" value="1"/>
</dbReference>
<name>A0A8B7XPD4_ACAPL</name>
<sequence>MAEVMQELFSDARKHRFSTIPNVTDDDVISVWENVSAFVERHMNMQKGVNIPGLGTFTFTQKKLDIGNNKFILIQRPVFSLSEKFAQTHRLDYAKHFTSGQIPIVQLNFTVLSAESPFDRDTVERCVKEVLLSLSRSVQSNRNVEFTFTGIGRLAIRDGKVKMKFYKDFLNMMDGSGTLAEALKNRPDTADSVLSRASTYRPLTGNTLVLPRISQGSSKGGLALENEEPLRKMPTIDEDQEVTNREVELQEPEGEENEELVLNEGEEQGNEEEVEGTDGQEEPVTEKKVSLSRTPSRQVAPTAKATGISLIDDLTLPTPPRGIKGSSVTPSPPSGKPTSPKGNLTPPCSPKSRSPEKQATFAGAVETREFTPPGTACGHRAGQELCYLCHQRAVRNVPVSFEAERRRKEQEQDRLLQQYQHLKDTEAIVTEQAQNLANRHHSQKIAAFNLGVSEAIKNKKKERQTDFHRSYIFQRRCLTPPRHIKQEEYADQLAEQVEAKATNKIGRKHDQEFLERLEQVQLAEELAAQREQYLRDKAAQTDMYQRALSAQVRFKPLPLPAAVPDSKEPIFGKNDATNEQLADKRRRAIEVYKEQLNAVEHSRRQKLFNHLKTQREEMDILDRTRRELIEDRANRYNDSVKTRKSLEETWKEAASLKRQREEEQKLRAQSPGILMHEQCEHYHRCDQCRRRLGNCGESNIWSESRYIPGSRLMV</sequence>
<evidence type="ECO:0000313" key="5">
    <source>
        <dbReference type="RefSeq" id="XP_022082027.1"/>
    </source>
</evidence>
<feature type="domain" description="CCDC81 HU" evidence="3">
    <location>
        <begin position="103"/>
        <end position="177"/>
    </location>
</feature>